<accession>A0A397VVI6</accession>
<keyword evidence="2" id="KW-1185">Reference proteome</keyword>
<dbReference type="InterPro" id="IPR031248">
    <property type="entry name" value="RNF213"/>
</dbReference>
<dbReference type="GO" id="GO:0016887">
    <property type="term" value="F:ATP hydrolysis activity"/>
    <property type="evidence" value="ECO:0007669"/>
    <property type="project" value="InterPro"/>
</dbReference>
<evidence type="ECO:0000313" key="1">
    <source>
        <dbReference type="EMBL" id="RIB25791.1"/>
    </source>
</evidence>
<dbReference type="PANTHER" id="PTHR22605">
    <property type="entry name" value="RZ-TYPE DOMAIN-CONTAINING PROTEIN"/>
    <property type="match status" value="1"/>
</dbReference>
<dbReference type="Proteomes" id="UP000266673">
    <property type="component" value="Unassembled WGS sequence"/>
</dbReference>
<dbReference type="AlphaFoldDB" id="A0A397VVI6"/>
<comment type="caution">
    <text evidence="1">The sequence shown here is derived from an EMBL/GenBank/DDBJ whole genome shotgun (WGS) entry which is preliminary data.</text>
</comment>
<sequence>MFMLIHSISSKCLNCKRVIGYGSIKGDYKRMDKSKIKSVSINHEPGYIVEQISTEKTHNVRMMTPQAYRILHLFVHILLGASVPSSIATNFFAKNGNSAGDTMKHCLDNIRNDWKILKEIFDCNDENLALILHSIISSMINESASNEWRLDTPEKREEWEDKFSKDHYISNVIVTAQDIRNKIPKDRVSLTEEEINDMISKKDSKYYREKLVRLWRKIKDVSLKSLHAYYMINENNEAKFPFLKVFFQYEKELHLIKHLLPILKFVHILKTRLDYQITRQEARKMTFDNFIYQESNEGKLQEISLELKSAFEDFEKSWNAVAPHVKKYNCLEFENFPRISLKSSVMYGLAEDINDFGIYLWAILFYLIGLQNNFLKETISIPFGSCLSLKFLETNVQNTPSTSTTQNTRTSYYLQTADIQHAQPSNFINYDGNNEILQYSQRNLEISYGEDIVYDLYQIEMKLAYQLVFNKFLISDNFSAFSYYGEMFTRVFTIFTNFKDFIVQEPLPTANIDSSALYENVLDESFSSKNASRMLSALEMLICSVDCNIDGETSIKNYISQQMDLSILTENADFCGMFSTNLRLKHLISLYERVESVKACNFDKLNAKYKNALPQYVKKQILDVTSFANSQFLDRIYSCDLLIALQRFLDRYLLVDSLEYISTEHKLTNYITNEDFSCWPSSSTLKIAKRLFPSKIQVGQTYSVYKLISSRQASRQSSV</sequence>
<dbReference type="OrthoDB" id="2423900at2759"/>
<dbReference type="GO" id="GO:0004842">
    <property type="term" value="F:ubiquitin-protein transferase activity"/>
    <property type="evidence" value="ECO:0007669"/>
    <property type="project" value="InterPro"/>
</dbReference>
<protein>
    <submittedName>
        <fullName evidence="1">Uncharacterized protein</fullName>
    </submittedName>
</protein>
<gene>
    <name evidence="1" type="ORF">C2G38_412936</name>
</gene>
<evidence type="ECO:0000313" key="2">
    <source>
        <dbReference type="Proteomes" id="UP000266673"/>
    </source>
</evidence>
<dbReference type="STRING" id="44941.A0A397VVI6"/>
<name>A0A397VVI6_9GLOM</name>
<dbReference type="EMBL" id="QKWP01000162">
    <property type="protein sequence ID" value="RIB25791.1"/>
    <property type="molecule type" value="Genomic_DNA"/>
</dbReference>
<organism evidence="1 2">
    <name type="scientific">Gigaspora rosea</name>
    <dbReference type="NCBI Taxonomy" id="44941"/>
    <lineage>
        <taxon>Eukaryota</taxon>
        <taxon>Fungi</taxon>
        <taxon>Fungi incertae sedis</taxon>
        <taxon>Mucoromycota</taxon>
        <taxon>Glomeromycotina</taxon>
        <taxon>Glomeromycetes</taxon>
        <taxon>Diversisporales</taxon>
        <taxon>Gigasporaceae</taxon>
        <taxon>Gigaspora</taxon>
    </lineage>
</organism>
<proteinExistence type="predicted"/>
<reference evidence="1 2" key="1">
    <citation type="submission" date="2018-06" db="EMBL/GenBank/DDBJ databases">
        <title>Comparative genomics reveals the genomic features of Rhizophagus irregularis, R. cerebriforme, R. diaphanum and Gigaspora rosea, and their symbiotic lifestyle signature.</title>
        <authorList>
            <person name="Morin E."/>
            <person name="San Clemente H."/>
            <person name="Chen E.C.H."/>
            <person name="De La Providencia I."/>
            <person name="Hainaut M."/>
            <person name="Kuo A."/>
            <person name="Kohler A."/>
            <person name="Murat C."/>
            <person name="Tang N."/>
            <person name="Roy S."/>
            <person name="Loubradou J."/>
            <person name="Henrissat B."/>
            <person name="Grigoriev I.V."/>
            <person name="Corradi N."/>
            <person name="Roux C."/>
            <person name="Martin F.M."/>
        </authorList>
    </citation>
    <scope>NUCLEOTIDE SEQUENCE [LARGE SCALE GENOMIC DNA]</scope>
    <source>
        <strain evidence="1 2">DAOM 194757</strain>
    </source>
</reference>
<dbReference type="PANTHER" id="PTHR22605:SF1">
    <property type="entry name" value="RZ-TYPE DOMAIN-CONTAINING PROTEIN"/>
    <property type="match status" value="1"/>
</dbReference>